<evidence type="ECO:0000256" key="7">
    <source>
        <dbReference type="ARBA" id="ARBA00022989"/>
    </source>
</evidence>
<feature type="transmembrane region" description="Helical" evidence="11">
    <location>
        <begin position="12"/>
        <end position="30"/>
    </location>
</feature>
<dbReference type="InterPro" id="IPR045584">
    <property type="entry name" value="Pilin-like"/>
</dbReference>
<comment type="similarity">
    <text evidence="9">Belongs to the GSP H family.</text>
</comment>
<dbReference type="GO" id="GO:0015628">
    <property type="term" value="P:protein secretion by the type II secretion system"/>
    <property type="evidence" value="ECO:0007669"/>
    <property type="project" value="InterPro"/>
</dbReference>
<keyword evidence="14" id="KW-1185">Reference proteome</keyword>
<evidence type="ECO:0000256" key="9">
    <source>
        <dbReference type="ARBA" id="ARBA00025772"/>
    </source>
</evidence>
<keyword evidence="3" id="KW-1003">Cell membrane</keyword>
<dbReference type="Gene3D" id="3.30.700.10">
    <property type="entry name" value="Glycoprotein, Type 4 Pilin"/>
    <property type="match status" value="1"/>
</dbReference>
<evidence type="ECO:0000256" key="4">
    <source>
        <dbReference type="ARBA" id="ARBA00022481"/>
    </source>
</evidence>
<evidence type="ECO:0000256" key="2">
    <source>
        <dbReference type="ARBA" id="ARBA00021549"/>
    </source>
</evidence>
<dbReference type="PATRIC" id="fig|42253.5.peg.4393"/>
<comment type="subcellular location">
    <subcellularLocation>
        <location evidence="1">Cell inner membrane</location>
        <topology evidence="1">Single-pass membrane protein</topology>
    </subcellularLocation>
</comment>
<gene>
    <name evidence="13" type="ORF">NITMOv2_4455</name>
</gene>
<dbReference type="InterPro" id="IPR022346">
    <property type="entry name" value="T2SS_GspH"/>
</dbReference>
<evidence type="ECO:0000256" key="1">
    <source>
        <dbReference type="ARBA" id="ARBA00004377"/>
    </source>
</evidence>
<keyword evidence="4" id="KW-0488">Methylation</keyword>
<evidence type="ECO:0000256" key="6">
    <source>
        <dbReference type="ARBA" id="ARBA00022692"/>
    </source>
</evidence>
<proteinExistence type="inferred from homology"/>
<name>A0A0K2GIY0_NITMO</name>
<evidence type="ECO:0000256" key="3">
    <source>
        <dbReference type="ARBA" id="ARBA00022475"/>
    </source>
</evidence>
<keyword evidence="5" id="KW-0997">Cell inner membrane</keyword>
<protein>
    <recommendedName>
        <fullName evidence="2">Type II secretion system protein H</fullName>
    </recommendedName>
    <alternativeName>
        <fullName evidence="10">General secretion pathway protein H</fullName>
    </alternativeName>
</protein>
<dbReference type="Pfam" id="PF12019">
    <property type="entry name" value="GspH"/>
    <property type="match status" value="1"/>
</dbReference>
<organism evidence="13 14">
    <name type="scientific">Nitrospira moscoviensis</name>
    <dbReference type="NCBI Taxonomy" id="42253"/>
    <lineage>
        <taxon>Bacteria</taxon>
        <taxon>Pseudomonadati</taxon>
        <taxon>Nitrospirota</taxon>
        <taxon>Nitrospiria</taxon>
        <taxon>Nitrospirales</taxon>
        <taxon>Nitrospiraceae</taxon>
        <taxon>Nitrospira</taxon>
    </lineage>
</organism>
<dbReference type="GO" id="GO:0015627">
    <property type="term" value="C:type II protein secretion system complex"/>
    <property type="evidence" value="ECO:0007669"/>
    <property type="project" value="InterPro"/>
</dbReference>
<reference evidence="13 14" key="1">
    <citation type="journal article" date="2015" name="Proc. Natl. Acad. Sci. U.S.A.">
        <title>Expanded metabolic versatility of ubiquitous nitrite-oxidizing bacteria from the genus Nitrospira.</title>
        <authorList>
            <person name="Koch H."/>
            <person name="Lucker S."/>
            <person name="Albertsen M."/>
            <person name="Kitzinger K."/>
            <person name="Herbold C."/>
            <person name="Spieck E."/>
            <person name="Nielsen P.H."/>
            <person name="Wagner M."/>
            <person name="Daims H."/>
        </authorList>
    </citation>
    <scope>NUCLEOTIDE SEQUENCE [LARGE SCALE GENOMIC DNA]</scope>
    <source>
        <strain evidence="13 14">NSP M-1</strain>
    </source>
</reference>
<dbReference type="SUPFAM" id="SSF54523">
    <property type="entry name" value="Pili subunits"/>
    <property type="match status" value="1"/>
</dbReference>
<dbReference type="STRING" id="42253.NITMOv2_4455"/>
<dbReference type="KEGG" id="nmv:NITMOv2_4455"/>
<dbReference type="EMBL" id="CP011801">
    <property type="protein sequence ID" value="ALA60829.1"/>
    <property type="molecule type" value="Genomic_DNA"/>
</dbReference>
<feature type="domain" description="General secretion pathway GspH" evidence="12">
    <location>
        <begin position="42"/>
        <end position="138"/>
    </location>
</feature>
<sequence>MEQDGKTMMEIMVVVAIIGMLTGMAGPHFLPLQSRTELQCVTEEIASELRLARQLAIASRDRVRLVFDQERRFISAELTSQTRPPRLYRYEGKGVEIAEPTAGPEILFHPSGRSATATTIEVRNHAGHVRKLTVSLTGRVSIL</sequence>
<dbReference type="GO" id="GO:0005886">
    <property type="term" value="C:plasma membrane"/>
    <property type="evidence" value="ECO:0007669"/>
    <property type="project" value="UniProtKB-SubCell"/>
</dbReference>
<keyword evidence="7 11" id="KW-1133">Transmembrane helix</keyword>
<keyword evidence="8 11" id="KW-0472">Membrane</keyword>
<keyword evidence="6 11" id="KW-0812">Transmembrane</keyword>
<evidence type="ECO:0000313" key="14">
    <source>
        <dbReference type="Proteomes" id="UP000069205"/>
    </source>
</evidence>
<evidence type="ECO:0000256" key="8">
    <source>
        <dbReference type="ARBA" id="ARBA00023136"/>
    </source>
</evidence>
<evidence type="ECO:0000256" key="5">
    <source>
        <dbReference type="ARBA" id="ARBA00022519"/>
    </source>
</evidence>
<accession>A0A0K2GIY0</accession>
<dbReference type="Proteomes" id="UP000069205">
    <property type="component" value="Chromosome"/>
</dbReference>
<evidence type="ECO:0000256" key="11">
    <source>
        <dbReference type="SAM" id="Phobius"/>
    </source>
</evidence>
<evidence type="ECO:0000256" key="10">
    <source>
        <dbReference type="ARBA" id="ARBA00030775"/>
    </source>
</evidence>
<dbReference type="AlphaFoldDB" id="A0A0K2GIY0"/>
<evidence type="ECO:0000259" key="12">
    <source>
        <dbReference type="Pfam" id="PF12019"/>
    </source>
</evidence>
<evidence type="ECO:0000313" key="13">
    <source>
        <dbReference type="EMBL" id="ALA60829.1"/>
    </source>
</evidence>